<dbReference type="InParanoid" id="K1X8Q1"/>
<dbReference type="EMBL" id="JH921428">
    <property type="protein sequence ID" value="EKD21442.1"/>
    <property type="molecule type" value="Genomic_DNA"/>
</dbReference>
<dbReference type="GeneID" id="18756490"/>
<evidence type="ECO:0000256" key="2">
    <source>
        <dbReference type="SAM" id="Phobius"/>
    </source>
</evidence>
<dbReference type="AlphaFoldDB" id="K1X8Q1"/>
<dbReference type="eggNOG" id="ENOG502S3A7">
    <property type="taxonomic scope" value="Eukaryota"/>
</dbReference>
<evidence type="ECO:0008006" key="5">
    <source>
        <dbReference type="Google" id="ProtNLM"/>
    </source>
</evidence>
<keyword evidence="2" id="KW-1133">Transmembrane helix</keyword>
<dbReference type="OMA" id="PAFIGMN"/>
<feature type="compositionally biased region" description="Basic and acidic residues" evidence="1">
    <location>
        <begin position="391"/>
        <end position="411"/>
    </location>
</feature>
<feature type="transmembrane region" description="Helical" evidence="2">
    <location>
        <begin position="300"/>
        <end position="324"/>
    </location>
</feature>
<evidence type="ECO:0000313" key="3">
    <source>
        <dbReference type="EMBL" id="EKD21442.1"/>
    </source>
</evidence>
<keyword evidence="4" id="KW-1185">Reference proteome</keyword>
<proteinExistence type="predicted"/>
<name>K1X8Q1_MARBU</name>
<feature type="compositionally biased region" description="Basic and acidic residues" evidence="1">
    <location>
        <begin position="72"/>
        <end position="106"/>
    </location>
</feature>
<feature type="region of interest" description="Disordered" evidence="1">
    <location>
        <begin position="344"/>
        <end position="411"/>
    </location>
</feature>
<accession>K1X8Q1</accession>
<reference evidence="3 4" key="1">
    <citation type="journal article" date="2012" name="BMC Genomics">
        <title>Sequencing the genome of Marssonina brunnea reveals fungus-poplar co-evolution.</title>
        <authorList>
            <person name="Zhu S."/>
            <person name="Cao Y.-Z."/>
            <person name="Jiang C."/>
            <person name="Tan B.-Y."/>
            <person name="Wang Z."/>
            <person name="Feng S."/>
            <person name="Zhang L."/>
            <person name="Su X.-H."/>
            <person name="Brejova B."/>
            <person name="Vinar T."/>
            <person name="Xu M."/>
            <person name="Wang M.-X."/>
            <person name="Zhang S.-G."/>
            <person name="Huang M.-R."/>
            <person name="Wu R."/>
            <person name="Zhou Y."/>
        </authorList>
    </citation>
    <scope>NUCLEOTIDE SEQUENCE [LARGE SCALE GENOMIC DNA]</scope>
    <source>
        <strain evidence="3 4">MB_m1</strain>
    </source>
</reference>
<dbReference type="OrthoDB" id="5398191at2759"/>
<protein>
    <recommendedName>
        <fullName evidence="5">Ring-like domain-containing protein</fullName>
    </recommendedName>
</protein>
<gene>
    <name evidence="3" type="ORF">MBM_00555</name>
</gene>
<evidence type="ECO:0000313" key="4">
    <source>
        <dbReference type="Proteomes" id="UP000006753"/>
    </source>
</evidence>
<dbReference type="KEGG" id="mbe:MBM_00555"/>
<feature type="region of interest" description="Disordered" evidence="1">
    <location>
        <begin position="1"/>
        <end position="131"/>
    </location>
</feature>
<evidence type="ECO:0000256" key="1">
    <source>
        <dbReference type="SAM" id="MobiDB-lite"/>
    </source>
</evidence>
<organism evidence="3 4">
    <name type="scientific">Marssonina brunnea f. sp. multigermtubi (strain MB_m1)</name>
    <name type="common">Marssonina leaf spot fungus</name>
    <dbReference type="NCBI Taxonomy" id="1072389"/>
    <lineage>
        <taxon>Eukaryota</taxon>
        <taxon>Fungi</taxon>
        <taxon>Dikarya</taxon>
        <taxon>Ascomycota</taxon>
        <taxon>Pezizomycotina</taxon>
        <taxon>Leotiomycetes</taxon>
        <taxon>Helotiales</taxon>
        <taxon>Drepanopezizaceae</taxon>
        <taxon>Drepanopeziza</taxon>
    </lineage>
</organism>
<keyword evidence="2" id="KW-0812">Transmembrane</keyword>
<dbReference type="HOGENOM" id="CLU_031806_1_0_1"/>
<feature type="compositionally biased region" description="Basic and acidic residues" evidence="1">
    <location>
        <begin position="369"/>
        <end position="381"/>
    </location>
</feature>
<keyword evidence="2" id="KW-0472">Membrane</keyword>
<sequence>MLEYFTSKKVKKQETEKKAEAGLLPPLINEEDEHFLERIVSAEGTPPPLPERPRVLGPEAGDSTGNAAQVVVHDENDTAEEEKRRSPKDKGKGKESEKDAEKEKKPGRFSFLHRSGTKKNKDGLKADSTVATPNEAATEEIDINKVLEDLNLSAVNNRAFSISEESQVILQKFTVILKDLINGVPTAYDDLTHLLDDSQKTLAKGYDHLPGFLQKLVMTLPDKLTKNLGPEILAAAAEAQVLNTAGAATAGGAETAGGAAGIGAAAMKFLKPTSLKDLVTKPGAVVSMLKAILNALKLRWPAFMGTNVLLSIALFILLFVFWYCHKRGREVRLEKEAKVDSEGRIIELDDDPMLPSGESSQSRPGPSRSHTDREQRSRPSSRENGSGPSSSEREPDREHRHEQQVGERDHA</sequence>
<dbReference type="Proteomes" id="UP000006753">
    <property type="component" value="Unassembled WGS sequence"/>
</dbReference>